<feature type="signal peptide" evidence="1">
    <location>
        <begin position="1"/>
        <end position="26"/>
    </location>
</feature>
<keyword evidence="2" id="KW-1185">Reference proteome</keyword>
<evidence type="ECO:0000313" key="2">
    <source>
        <dbReference type="Proteomes" id="UP000515162"/>
    </source>
</evidence>
<dbReference type="AlphaFoldDB" id="A0A6P8L3E2"/>
<dbReference type="SMART" id="SM00708">
    <property type="entry name" value="PhBP"/>
    <property type="match status" value="1"/>
</dbReference>
<reference evidence="3" key="1">
    <citation type="submission" date="2025-08" db="UniProtKB">
        <authorList>
            <consortium name="RefSeq"/>
        </authorList>
    </citation>
    <scope>IDENTIFICATION</scope>
    <source>
        <strain evidence="3">Mau12</strain>
        <tissue evidence="3">Whole Body</tissue>
    </source>
</reference>
<evidence type="ECO:0000256" key="1">
    <source>
        <dbReference type="SAM" id="SignalP"/>
    </source>
</evidence>
<dbReference type="GO" id="GO:0005549">
    <property type="term" value="F:odorant binding"/>
    <property type="evidence" value="ECO:0007669"/>
    <property type="project" value="InterPro"/>
</dbReference>
<dbReference type="RefSeq" id="XP_033170469.1">
    <property type="nucleotide sequence ID" value="XM_033314578.1"/>
</dbReference>
<proteinExistence type="predicted"/>
<protein>
    <submittedName>
        <fullName evidence="3">Uncharacterized protein LOC117147620</fullName>
    </submittedName>
</protein>
<dbReference type="Proteomes" id="UP000515162">
    <property type="component" value="Chromosome X"/>
</dbReference>
<keyword evidence="1" id="KW-0732">Signal</keyword>
<feature type="chain" id="PRO_5027671942" evidence="1">
    <location>
        <begin position="27"/>
        <end position="128"/>
    </location>
</feature>
<dbReference type="CTD" id="32897"/>
<dbReference type="SUPFAM" id="SSF47565">
    <property type="entry name" value="Insect pheromone/odorant-binding proteins"/>
    <property type="match status" value="1"/>
</dbReference>
<dbReference type="InterPro" id="IPR006170">
    <property type="entry name" value="PBP/GOBP"/>
</dbReference>
<name>A0A6P8L3E2_DROMA</name>
<dbReference type="Pfam" id="PF01395">
    <property type="entry name" value="PBP_GOBP"/>
    <property type="match status" value="1"/>
</dbReference>
<sequence>MKVVCSIVVLWTCLITMWQSAGHVNAEGCLKHHNLTSAQVEAVAPSTPVAEVPVAVKCYSRCLIQDYFGDDGKIDLQKVGKRGSEEDLVILSQCKQQFDGVTNLDTCDYPYLILQCYFRVKQSGTIAS</sequence>
<accession>A0A6P8L3E2</accession>
<gene>
    <name evidence="3" type="primary">LOC117147620</name>
</gene>
<dbReference type="Gene3D" id="1.10.238.20">
    <property type="entry name" value="Pheromone/general odorant binding protein domain"/>
    <property type="match status" value="1"/>
</dbReference>
<dbReference type="InterPro" id="IPR036728">
    <property type="entry name" value="PBP_GOBP_sf"/>
</dbReference>
<dbReference type="GeneID" id="117147620"/>
<organism evidence="2 3">
    <name type="scientific">Drosophila mauritiana</name>
    <name type="common">Fruit fly</name>
    <dbReference type="NCBI Taxonomy" id="7226"/>
    <lineage>
        <taxon>Eukaryota</taxon>
        <taxon>Metazoa</taxon>
        <taxon>Ecdysozoa</taxon>
        <taxon>Arthropoda</taxon>
        <taxon>Hexapoda</taxon>
        <taxon>Insecta</taxon>
        <taxon>Pterygota</taxon>
        <taxon>Neoptera</taxon>
        <taxon>Endopterygota</taxon>
        <taxon>Diptera</taxon>
        <taxon>Brachycera</taxon>
        <taxon>Muscomorpha</taxon>
        <taxon>Ephydroidea</taxon>
        <taxon>Drosophilidae</taxon>
        <taxon>Drosophila</taxon>
        <taxon>Sophophora</taxon>
    </lineage>
</organism>
<evidence type="ECO:0000313" key="3">
    <source>
        <dbReference type="RefSeq" id="XP_033170469.1"/>
    </source>
</evidence>